<dbReference type="Proteomes" id="UP000244932">
    <property type="component" value="Unassembled WGS sequence"/>
</dbReference>
<evidence type="ECO:0000313" key="4">
    <source>
        <dbReference type="Proteomes" id="UP000244932"/>
    </source>
</evidence>
<keyword evidence="1" id="KW-1133">Transmembrane helix</keyword>
<reference evidence="3 4" key="1">
    <citation type="submission" date="2018-03" db="EMBL/GenBank/DDBJ databases">
        <authorList>
            <person name="Keele B.F."/>
        </authorList>
    </citation>
    <scope>NUCLEOTIDE SEQUENCE [LARGE SCALE GENOMIC DNA]</scope>
    <source>
        <strain evidence="3 4">CeCT 8812</strain>
    </source>
</reference>
<keyword evidence="1" id="KW-0812">Transmembrane</keyword>
<dbReference type="PANTHER" id="PTHR23028">
    <property type="entry name" value="ACETYLTRANSFERASE"/>
    <property type="match status" value="1"/>
</dbReference>
<gene>
    <name evidence="3" type="ORF">POI8812_00462</name>
</gene>
<protein>
    <recommendedName>
        <fullName evidence="2">Acyltransferase 3 domain-containing protein</fullName>
    </recommendedName>
</protein>
<organism evidence="3 4">
    <name type="scientific">Pontivivens insulae</name>
    <dbReference type="NCBI Taxonomy" id="1639689"/>
    <lineage>
        <taxon>Bacteria</taxon>
        <taxon>Pseudomonadati</taxon>
        <taxon>Pseudomonadota</taxon>
        <taxon>Alphaproteobacteria</taxon>
        <taxon>Rhodobacterales</taxon>
        <taxon>Paracoccaceae</taxon>
        <taxon>Pontivivens</taxon>
    </lineage>
</organism>
<proteinExistence type="predicted"/>
<dbReference type="InterPro" id="IPR050879">
    <property type="entry name" value="Acyltransferase_3"/>
</dbReference>
<feature type="transmembrane region" description="Helical" evidence="1">
    <location>
        <begin position="154"/>
        <end position="174"/>
    </location>
</feature>
<feature type="transmembrane region" description="Helical" evidence="1">
    <location>
        <begin position="181"/>
        <end position="199"/>
    </location>
</feature>
<feature type="transmembrane region" description="Helical" evidence="1">
    <location>
        <begin position="92"/>
        <end position="113"/>
    </location>
</feature>
<keyword evidence="4" id="KW-1185">Reference proteome</keyword>
<keyword evidence="1" id="KW-0472">Membrane</keyword>
<dbReference type="InterPro" id="IPR002656">
    <property type="entry name" value="Acyl_transf_3_dom"/>
</dbReference>
<dbReference type="GO" id="GO:0016747">
    <property type="term" value="F:acyltransferase activity, transferring groups other than amino-acyl groups"/>
    <property type="evidence" value="ECO:0007669"/>
    <property type="project" value="InterPro"/>
</dbReference>
<feature type="transmembrane region" description="Helical" evidence="1">
    <location>
        <begin position="327"/>
        <end position="346"/>
    </location>
</feature>
<feature type="transmembrane region" description="Helical" evidence="1">
    <location>
        <begin position="271"/>
        <end position="291"/>
    </location>
</feature>
<dbReference type="RefSeq" id="WP_162844860.1">
    <property type="nucleotide sequence ID" value="NZ_OMKW01000001.1"/>
</dbReference>
<feature type="transmembrane region" description="Helical" evidence="1">
    <location>
        <begin position="205"/>
        <end position="228"/>
    </location>
</feature>
<sequence>MSDRQDAASGPIGKLGQNNFDLVRLFAATQVALLHMISHLQMDGAIAVPLAWFLSYFPGVPIFFFVSGFLISRSYLRSSNWRSYAMNRFLRLYPALAACFVVSVLLVAASGYFSETPPPLNDFAVWIAAQLTVLQVYNPDFLRGFGVGVLNGSLWTIPVEMQFYIAFPILIALLGPGRRALALAAVGFIAIYIGFGVLARNGGLVAKLVSVTFLPWFGLFLLGVLASLSWERLRPFVEGTFIWWAAAYAAAHALSATLLPSWGQLGNMMSLPYVFVLCGLVLSAAFTRRGLADRLLHKNDVSYGIYIYHMPFVNLALYWGLAGSAGGVGLVLAGTFGFAALSWFVVERPALRMKPTVLIRR</sequence>
<evidence type="ECO:0000259" key="2">
    <source>
        <dbReference type="Pfam" id="PF01757"/>
    </source>
</evidence>
<feature type="transmembrane region" description="Helical" evidence="1">
    <location>
        <begin position="303"/>
        <end position="321"/>
    </location>
</feature>
<dbReference type="GO" id="GO:0000271">
    <property type="term" value="P:polysaccharide biosynthetic process"/>
    <property type="evidence" value="ECO:0007669"/>
    <property type="project" value="TreeGrafter"/>
</dbReference>
<feature type="domain" description="Acyltransferase 3" evidence="2">
    <location>
        <begin position="19"/>
        <end position="345"/>
    </location>
</feature>
<dbReference type="GO" id="GO:0016020">
    <property type="term" value="C:membrane"/>
    <property type="evidence" value="ECO:0007669"/>
    <property type="project" value="TreeGrafter"/>
</dbReference>
<feature type="transmembrane region" description="Helical" evidence="1">
    <location>
        <begin position="240"/>
        <end position="259"/>
    </location>
</feature>
<dbReference type="Pfam" id="PF01757">
    <property type="entry name" value="Acyl_transf_3"/>
    <property type="match status" value="1"/>
</dbReference>
<dbReference type="EMBL" id="OMKW01000001">
    <property type="protein sequence ID" value="SPF28164.1"/>
    <property type="molecule type" value="Genomic_DNA"/>
</dbReference>
<dbReference type="PANTHER" id="PTHR23028:SF53">
    <property type="entry name" value="ACYL_TRANSF_3 DOMAIN-CONTAINING PROTEIN"/>
    <property type="match status" value="1"/>
</dbReference>
<name>A0A2R8A7F2_9RHOB</name>
<dbReference type="AlphaFoldDB" id="A0A2R8A7F2"/>
<feature type="transmembrane region" description="Helical" evidence="1">
    <location>
        <begin position="50"/>
        <end position="71"/>
    </location>
</feature>
<accession>A0A2R8A7F2</accession>
<evidence type="ECO:0000313" key="3">
    <source>
        <dbReference type="EMBL" id="SPF28164.1"/>
    </source>
</evidence>
<evidence type="ECO:0000256" key="1">
    <source>
        <dbReference type="SAM" id="Phobius"/>
    </source>
</evidence>